<reference evidence="2 3" key="1">
    <citation type="submission" date="2024-01" db="EMBL/GenBank/DDBJ databases">
        <title>A draft genome for a cacao thread blight-causing isolate of Paramarasmius palmivorus.</title>
        <authorList>
            <person name="Baruah I.K."/>
            <person name="Bukari Y."/>
            <person name="Amoako-Attah I."/>
            <person name="Meinhardt L.W."/>
            <person name="Bailey B.A."/>
            <person name="Cohen S.P."/>
        </authorList>
    </citation>
    <scope>NUCLEOTIDE SEQUENCE [LARGE SCALE GENOMIC DNA]</scope>
    <source>
        <strain evidence="2 3">GH-12</strain>
    </source>
</reference>
<gene>
    <name evidence="2" type="ORF">VNI00_010482</name>
</gene>
<dbReference type="AlphaFoldDB" id="A0AAW0CJA2"/>
<sequence>MPISNESQSIHTLFKDSPMSGVSRISQSKTKDEDKKGGRFWRWDALKGVMVLDSECEHNANMTLKTSAEPQITLDSSSVAVTDYSESTPSFIRDESSLLVIPPTPMLPSTPTFKPSYSSSFSLALTTPGDGDALFPIGSYFPYESESSASIYHSTQSSFSQPPLTPCGIGLGFSGLTKPDGQTPFDGLGIVSIHSTSPWRTSSPRPARHPNPPSQMFLDEIYRTFQAPAQDDIDWMMEMKEEREQGERQNQKARVMLTRNLSAPTTSSALKRTTRMQRSNTVPVWR</sequence>
<evidence type="ECO:0000313" key="2">
    <source>
        <dbReference type="EMBL" id="KAK7038852.1"/>
    </source>
</evidence>
<feature type="region of interest" description="Disordered" evidence="1">
    <location>
        <begin position="1"/>
        <end position="35"/>
    </location>
</feature>
<evidence type="ECO:0000256" key="1">
    <source>
        <dbReference type="SAM" id="MobiDB-lite"/>
    </source>
</evidence>
<feature type="compositionally biased region" description="Polar residues" evidence="1">
    <location>
        <begin position="1"/>
        <end position="11"/>
    </location>
</feature>
<feature type="region of interest" description="Disordered" evidence="1">
    <location>
        <begin position="261"/>
        <end position="286"/>
    </location>
</feature>
<accession>A0AAW0CJA2</accession>
<keyword evidence="3" id="KW-1185">Reference proteome</keyword>
<dbReference type="Proteomes" id="UP001383192">
    <property type="component" value="Unassembled WGS sequence"/>
</dbReference>
<name>A0AAW0CJA2_9AGAR</name>
<evidence type="ECO:0000313" key="3">
    <source>
        <dbReference type="Proteomes" id="UP001383192"/>
    </source>
</evidence>
<organism evidence="2 3">
    <name type="scientific">Paramarasmius palmivorus</name>
    <dbReference type="NCBI Taxonomy" id="297713"/>
    <lineage>
        <taxon>Eukaryota</taxon>
        <taxon>Fungi</taxon>
        <taxon>Dikarya</taxon>
        <taxon>Basidiomycota</taxon>
        <taxon>Agaricomycotina</taxon>
        <taxon>Agaricomycetes</taxon>
        <taxon>Agaricomycetidae</taxon>
        <taxon>Agaricales</taxon>
        <taxon>Marasmiineae</taxon>
        <taxon>Marasmiaceae</taxon>
        <taxon>Paramarasmius</taxon>
    </lineage>
</organism>
<dbReference type="EMBL" id="JAYKXP010000042">
    <property type="protein sequence ID" value="KAK7038852.1"/>
    <property type="molecule type" value="Genomic_DNA"/>
</dbReference>
<proteinExistence type="predicted"/>
<protein>
    <submittedName>
        <fullName evidence="2">Uncharacterized protein</fullName>
    </submittedName>
</protein>
<comment type="caution">
    <text evidence="2">The sequence shown here is derived from an EMBL/GenBank/DDBJ whole genome shotgun (WGS) entry which is preliminary data.</text>
</comment>